<dbReference type="RefSeq" id="WP_183199718.1">
    <property type="nucleotide sequence ID" value="NZ_JACIEK010000004.1"/>
</dbReference>
<gene>
    <name evidence="6" type="ORF">GGR04_002020</name>
</gene>
<comment type="function">
    <text evidence="1">Converts beta-D-mannuronic acid (M) to alpha-L-guluronic acid (G), producing a polymer with gel-forming capacity, required for the formation of the cyst coat.</text>
</comment>
<feature type="region of interest" description="Disordered" evidence="4">
    <location>
        <begin position="468"/>
        <end position="487"/>
    </location>
</feature>
<dbReference type="PRINTS" id="PR00313">
    <property type="entry name" value="CABNDNGRPT"/>
</dbReference>
<dbReference type="InterPro" id="IPR011049">
    <property type="entry name" value="Serralysin-like_metalloprot_C"/>
</dbReference>
<sequence>MSASKIVVSNTAELTKALKAAKGGETIYLEGGGDDFSVNLNNVSFASNVTLKSLDADDKAVMNSLKLTNVSNLTVDGVKFDSVGVERAAWMTDVFVENSKNIAVLNSVMVGGATAFNDGKVVVADNAVRVKGTDGFVFQNNDVSKYNFGMQITETKNAVILNNNIHGLQADGMQLSDVDKITIDGNNLHDFLGSAWSINHNDMIQFFTSGTKTASTDITIKNNVLDSGKGNYTQAIFFGNESNIDYKNVLIENNTIHNNTYHGITVYQADGLTIRGNTVLMNQQTPSGDGKNDGIHIIVPVGSKNVTVADNVSGAAILLSSPANATNNLVLDYKNPAAANYYLKVLDLSHQTDKAYAAGIKLLGDAAALKNLQAVGSLLTRPSDDHGAVVPGVPAGGGATTPVVPPTDHAAAAPASGTGPAEAAAIVKTGTDAADKMMGAGGHDVLNGGGGHDVLNGLDGHDTLNGGAGNDTLAGGEGNDSLDGGTGNDVLYGDAGNDILRGGDGDDQLFGGDGDDQLFGGSGADRLDGGNGHDRLDGGIGADTLGGGLGNDTIHGGAGDDLIRGEDGDDTLFGEDGDDGLRGGTGHDIIHGGAGNDMLWGEDGNDTLDGGAGRDNYYGGAGNDTFILRKGEVDDDRINDYGKGDTVVLQGFHEGSTIARVSGSIFAIHDTDGTSAQFRVGVTDGAPINWVFA</sequence>
<name>A0A7W6EBA6_9HYPH</name>
<reference evidence="6 7" key="1">
    <citation type="submission" date="2020-08" db="EMBL/GenBank/DDBJ databases">
        <title>Genomic Encyclopedia of Type Strains, Phase IV (KMG-IV): sequencing the most valuable type-strain genomes for metagenomic binning, comparative biology and taxonomic classification.</title>
        <authorList>
            <person name="Goeker M."/>
        </authorList>
    </citation>
    <scope>NUCLEOTIDE SEQUENCE [LARGE SCALE GENOMIC DNA]</scope>
    <source>
        <strain evidence="6 7">DSM 102238</strain>
    </source>
</reference>
<evidence type="ECO:0000313" key="7">
    <source>
        <dbReference type="Proteomes" id="UP000542776"/>
    </source>
</evidence>
<dbReference type="InterPro" id="IPR006626">
    <property type="entry name" value="PbH1"/>
</dbReference>
<dbReference type="GO" id="GO:0005509">
    <property type="term" value="F:calcium ion binding"/>
    <property type="evidence" value="ECO:0007669"/>
    <property type="project" value="InterPro"/>
</dbReference>
<dbReference type="Pfam" id="PF13229">
    <property type="entry name" value="Beta_helix"/>
    <property type="match status" value="1"/>
</dbReference>
<dbReference type="NCBIfam" id="TIGR03804">
    <property type="entry name" value="para_beta_helix"/>
    <property type="match status" value="1"/>
</dbReference>
<dbReference type="InterPro" id="IPR018511">
    <property type="entry name" value="Hemolysin-typ_Ca-bd_CS"/>
</dbReference>
<evidence type="ECO:0000256" key="2">
    <source>
        <dbReference type="ARBA" id="ARBA00004613"/>
    </source>
</evidence>
<evidence type="ECO:0000256" key="4">
    <source>
        <dbReference type="SAM" id="MobiDB-lite"/>
    </source>
</evidence>
<dbReference type="InterPro" id="IPR001343">
    <property type="entry name" value="Hemolysn_Ca-bd"/>
</dbReference>
<evidence type="ECO:0000259" key="5">
    <source>
        <dbReference type="Pfam" id="PF13229"/>
    </source>
</evidence>
<feature type="domain" description="Right handed beta helix" evidence="5">
    <location>
        <begin position="127"/>
        <end position="279"/>
    </location>
</feature>
<evidence type="ECO:0000256" key="1">
    <source>
        <dbReference type="ARBA" id="ARBA00002822"/>
    </source>
</evidence>
<comment type="caution">
    <text evidence="6">The sequence shown here is derived from an EMBL/GenBank/DDBJ whole genome shotgun (WGS) entry which is preliminary data.</text>
</comment>
<feature type="compositionally biased region" description="Basic and acidic residues" evidence="4">
    <location>
        <begin position="525"/>
        <end position="535"/>
    </location>
</feature>
<accession>A0A7W6EBA6</accession>
<keyword evidence="3" id="KW-0964">Secreted</keyword>
<dbReference type="Proteomes" id="UP000542776">
    <property type="component" value="Unassembled WGS sequence"/>
</dbReference>
<feature type="region of interest" description="Disordered" evidence="4">
    <location>
        <begin position="503"/>
        <end position="535"/>
    </location>
</feature>
<dbReference type="PROSITE" id="PS00330">
    <property type="entry name" value="HEMOLYSIN_CALCIUM"/>
    <property type="match status" value="5"/>
</dbReference>
<dbReference type="Pfam" id="PF00353">
    <property type="entry name" value="HemolysinCabind"/>
    <property type="match status" value="4"/>
</dbReference>
<dbReference type="PANTHER" id="PTHR38340:SF1">
    <property type="entry name" value="S-LAYER PROTEIN"/>
    <property type="match status" value="1"/>
</dbReference>
<organism evidence="6 7">
    <name type="scientific">Aureimonas pseudogalii</name>
    <dbReference type="NCBI Taxonomy" id="1744844"/>
    <lineage>
        <taxon>Bacteria</taxon>
        <taxon>Pseudomonadati</taxon>
        <taxon>Pseudomonadota</taxon>
        <taxon>Alphaproteobacteria</taxon>
        <taxon>Hyphomicrobiales</taxon>
        <taxon>Aurantimonadaceae</taxon>
        <taxon>Aureimonas</taxon>
    </lineage>
</organism>
<dbReference type="AlphaFoldDB" id="A0A7W6EBA6"/>
<dbReference type="InterPro" id="IPR039448">
    <property type="entry name" value="Beta_helix"/>
</dbReference>
<dbReference type="InterPro" id="IPR022441">
    <property type="entry name" value="Para_beta_helix_rpt-2"/>
</dbReference>
<dbReference type="InterPro" id="IPR011050">
    <property type="entry name" value="Pectin_lyase_fold/virulence"/>
</dbReference>
<keyword evidence="7" id="KW-1185">Reference proteome</keyword>
<dbReference type="SMART" id="SM00710">
    <property type="entry name" value="PbH1"/>
    <property type="match status" value="7"/>
</dbReference>
<dbReference type="SUPFAM" id="SSF51126">
    <property type="entry name" value="Pectin lyase-like"/>
    <property type="match status" value="1"/>
</dbReference>
<protein>
    <submittedName>
        <fullName evidence="6">Parallel beta-helix repeat protein</fullName>
    </submittedName>
</protein>
<dbReference type="Gene3D" id="2.160.20.10">
    <property type="entry name" value="Single-stranded right-handed beta-helix, Pectin lyase-like"/>
    <property type="match status" value="1"/>
</dbReference>
<dbReference type="PANTHER" id="PTHR38340">
    <property type="entry name" value="S-LAYER PROTEIN"/>
    <property type="match status" value="1"/>
</dbReference>
<dbReference type="InterPro" id="IPR050557">
    <property type="entry name" value="RTX_toxin/Mannuronan_C5-epim"/>
</dbReference>
<dbReference type="Gene3D" id="2.150.10.10">
    <property type="entry name" value="Serralysin-like metalloprotease, C-terminal"/>
    <property type="match status" value="4"/>
</dbReference>
<evidence type="ECO:0000313" key="6">
    <source>
        <dbReference type="EMBL" id="MBB3998181.1"/>
    </source>
</evidence>
<proteinExistence type="predicted"/>
<dbReference type="EMBL" id="JACIEK010000004">
    <property type="protein sequence ID" value="MBB3998181.1"/>
    <property type="molecule type" value="Genomic_DNA"/>
</dbReference>
<dbReference type="SUPFAM" id="SSF51120">
    <property type="entry name" value="beta-Roll"/>
    <property type="match status" value="2"/>
</dbReference>
<comment type="subcellular location">
    <subcellularLocation>
        <location evidence="2">Secreted</location>
    </subcellularLocation>
</comment>
<evidence type="ECO:0000256" key="3">
    <source>
        <dbReference type="ARBA" id="ARBA00022525"/>
    </source>
</evidence>
<dbReference type="GO" id="GO:0005576">
    <property type="term" value="C:extracellular region"/>
    <property type="evidence" value="ECO:0007669"/>
    <property type="project" value="UniProtKB-SubCell"/>
</dbReference>
<dbReference type="InterPro" id="IPR012334">
    <property type="entry name" value="Pectin_lyas_fold"/>
</dbReference>